<feature type="transmembrane region" description="Helical" evidence="1">
    <location>
        <begin position="109"/>
        <end position="126"/>
    </location>
</feature>
<proteinExistence type="predicted"/>
<feature type="transmembrane region" description="Helical" evidence="1">
    <location>
        <begin position="155"/>
        <end position="177"/>
    </location>
</feature>
<keyword evidence="1" id="KW-0812">Transmembrane</keyword>
<keyword evidence="3" id="KW-1185">Reference proteome</keyword>
<sequence length="259" mass="27589">MPFTPSHAIVALPFVRTPLVPAAIAVGAMTPDLPLFTRGIGIDYGTTHDLRGIPLTTAIALALLLVWRLLLRPACRPLAPLALAARLPQEWDRGARATLRETFPSAGRGILLLVALALGVASHILWDAFTHEGRLGSVLVPALGDPWGPLPGYKWLQHGSSIGGVLVLAITGLLWLRGRASGPVDPEPAAVRIVWWLSLPALLVPAILAGLVVYGPPTPGFTAQHLAYRTLPVACGIWAALTIVLVIVLRIRRAQRQTA</sequence>
<dbReference type="Proteomes" id="UP001230289">
    <property type="component" value="Unassembled WGS sequence"/>
</dbReference>
<evidence type="ECO:0000313" key="2">
    <source>
        <dbReference type="EMBL" id="MDQ4215873.1"/>
    </source>
</evidence>
<dbReference type="InterPro" id="IPR025238">
    <property type="entry name" value="DUF4184"/>
</dbReference>
<feature type="transmembrane region" description="Helical" evidence="1">
    <location>
        <begin position="189"/>
        <end position="214"/>
    </location>
</feature>
<dbReference type="RefSeq" id="WP_308490823.1">
    <property type="nucleotide sequence ID" value="NZ_JAVFCB010000017.1"/>
</dbReference>
<comment type="caution">
    <text evidence="2">The sequence shown here is derived from an EMBL/GenBank/DDBJ whole genome shotgun (WGS) entry which is preliminary data.</text>
</comment>
<evidence type="ECO:0000313" key="3">
    <source>
        <dbReference type="Proteomes" id="UP001230289"/>
    </source>
</evidence>
<gene>
    <name evidence="2" type="ORF">RBR11_18305</name>
</gene>
<dbReference type="EMBL" id="JAVFCB010000017">
    <property type="protein sequence ID" value="MDQ4215873.1"/>
    <property type="molecule type" value="Genomic_DNA"/>
</dbReference>
<accession>A0ABU0XL65</accession>
<feature type="transmembrane region" description="Helical" evidence="1">
    <location>
        <begin position="226"/>
        <end position="249"/>
    </location>
</feature>
<keyword evidence="1" id="KW-0472">Membrane</keyword>
<protein>
    <submittedName>
        <fullName evidence="2">DUF4184 family protein</fullName>
    </submittedName>
</protein>
<organism evidence="2 3">
    <name type="scientific">Microbacterium capsulatum</name>
    <dbReference type="NCBI Taxonomy" id="3041921"/>
    <lineage>
        <taxon>Bacteria</taxon>
        <taxon>Bacillati</taxon>
        <taxon>Actinomycetota</taxon>
        <taxon>Actinomycetes</taxon>
        <taxon>Micrococcales</taxon>
        <taxon>Microbacteriaceae</taxon>
        <taxon>Microbacterium</taxon>
    </lineage>
</organism>
<reference evidence="2 3" key="1">
    <citation type="submission" date="2023-08" db="EMBL/GenBank/DDBJ databases">
        <title>Microbacterium sp. nov., isolated from a waste landfill.</title>
        <authorList>
            <person name="Wen W."/>
        </authorList>
    </citation>
    <scope>NUCLEOTIDE SEQUENCE [LARGE SCALE GENOMIC DNA]</scope>
    <source>
        <strain evidence="2 3">ASV81</strain>
    </source>
</reference>
<keyword evidence="1" id="KW-1133">Transmembrane helix</keyword>
<dbReference type="Pfam" id="PF13803">
    <property type="entry name" value="DUF4184"/>
    <property type="match status" value="1"/>
</dbReference>
<evidence type="ECO:0000256" key="1">
    <source>
        <dbReference type="SAM" id="Phobius"/>
    </source>
</evidence>
<feature type="transmembrane region" description="Helical" evidence="1">
    <location>
        <begin position="51"/>
        <end position="71"/>
    </location>
</feature>
<name>A0ABU0XL65_9MICO</name>